<dbReference type="InParanoid" id="E9EF52"/>
<dbReference type="Proteomes" id="UP000002499">
    <property type="component" value="Unassembled WGS sequence"/>
</dbReference>
<proteinExistence type="predicted"/>
<name>E9EF52_METAQ</name>
<accession>E9EF52</accession>
<feature type="signal peptide" evidence="1">
    <location>
        <begin position="1"/>
        <end position="16"/>
    </location>
</feature>
<keyword evidence="1" id="KW-0732">Signal</keyword>
<organism evidence="3">
    <name type="scientific">Metarhizium acridum (strain CQMa 102)</name>
    <dbReference type="NCBI Taxonomy" id="655827"/>
    <lineage>
        <taxon>Eukaryota</taxon>
        <taxon>Fungi</taxon>
        <taxon>Dikarya</taxon>
        <taxon>Ascomycota</taxon>
        <taxon>Pezizomycotina</taxon>
        <taxon>Sordariomycetes</taxon>
        <taxon>Hypocreomycetidae</taxon>
        <taxon>Hypocreales</taxon>
        <taxon>Clavicipitaceae</taxon>
        <taxon>Metarhizium</taxon>
    </lineage>
</organism>
<sequence>MKYMAAVLILAAVAVAAPVEVEKRSDTCTNTANVACCEIPAVLGITLLCDALQPGQQCSGYSYCCENEGDGGIINVNILDCTQIF</sequence>
<dbReference type="HOGENOM" id="CLU_168414_1_0_1"/>
<evidence type="ECO:0008006" key="4">
    <source>
        <dbReference type="Google" id="ProtNLM"/>
    </source>
</evidence>
<evidence type="ECO:0000256" key="1">
    <source>
        <dbReference type="SAM" id="SignalP"/>
    </source>
</evidence>
<dbReference type="EMBL" id="GL698577">
    <property type="protein sequence ID" value="EFY85435.1"/>
    <property type="molecule type" value="Genomic_DNA"/>
</dbReference>
<reference evidence="2 3" key="1">
    <citation type="journal article" date="2011" name="PLoS Genet.">
        <title>Genome sequencing and comparative transcriptomics of the model entomopathogenic fungi Metarhizium anisopliae and M. acridum.</title>
        <authorList>
            <person name="Gao Q."/>
            <person name="Jin K."/>
            <person name="Ying S.H."/>
            <person name="Zhang Y."/>
            <person name="Xiao G."/>
            <person name="Shang Y."/>
            <person name="Duan Z."/>
            <person name="Hu X."/>
            <person name="Xie X.Q."/>
            <person name="Zhou G."/>
            <person name="Peng G."/>
            <person name="Luo Z."/>
            <person name="Huang W."/>
            <person name="Wang B."/>
            <person name="Fang W."/>
            <person name="Wang S."/>
            <person name="Zhong Y."/>
            <person name="Ma L.J."/>
            <person name="St Leger R.J."/>
            <person name="Zhao G.P."/>
            <person name="Pei Y."/>
            <person name="Feng M.G."/>
            <person name="Xia Y."/>
            <person name="Wang C."/>
        </authorList>
    </citation>
    <scope>NUCLEOTIDE SEQUENCE [LARGE SCALE GENOMIC DNA]</scope>
    <source>
        <strain evidence="2 3">CQMa 102</strain>
    </source>
</reference>
<feature type="chain" id="PRO_5003235700" description="Hydrophobin" evidence="1">
    <location>
        <begin position="17"/>
        <end position="85"/>
    </location>
</feature>
<protein>
    <recommendedName>
        <fullName evidence="4">Hydrophobin</fullName>
    </recommendedName>
</protein>
<evidence type="ECO:0000313" key="3">
    <source>
        <dbReference type="Proteomes" id="UP000002499"/>
    </source>
</evidence>
<evidence type="ECO:0000313" key="2">
    <source>
        <dbReference type="EMBL" id="EFY85435.1"/>
    </source>
</evidence>
<keyword evidence="3" id="KW-1185">Reference proteome</keyword>
<dbReference type="OrthoDB" id="8115477at2759"/>
<gene>
    <name evidence="2" type="ORF">MAC_08500</name>
</gene>
<dbReference type="AlphaFoldDB" id="E9EF52"/>